<name>A0ABQ6W3D6_9EURO</name>
<keyword evidence="1" id="KW-0805">Transcription regulation</keyword>
<evidence type="ECO:0000256" key="2">
    <source>
        <dbReference type="ARBA" id="ARBA00023125"/>
    </source>
</evidence>
<dbReference type="InterPro" id="IPR036864">
    <property type="entry name" value="Zn2-C6_fun-type_DNA-bd_sf"/>
</dbReference>
<accession>A0ABQ6W3D6</accession>
<sequence length="223" mass="25255">MAMERSCTQYYQRKVCCSKTLPCTACVRLGASCRYPTTDAKTHRSRKVQNVTITDRIVAGPLQGPNNLNTRVISVFLLPEPVQSSNRPQEFLVPDSISTYYISKTFLSQILDKEKRLYKVIDTLYNTDKNIVYLGSEDLLASSKYSPLVYLTINSEGSDNCRALLFAIYFAAVTSLSEINTANLLEYDRRFCLLEFQARIKKVIIDITYLEVLSILLVFSIAA</sequence>
<evidence type="ECO:0000313" key="6">
    <source>
        <dbReference type="Proteomes" id="UP000325395"/>
    </source>
</evidence>
<gene>
    <name evidence="5" type="ORF">BDV36DRAFT_289413</name>
</gene>
<keyword evidence="3" id="KW-0804">Transcription</keyword>
<proteinExistence type="predicted"/>
<evidence type="ECO:0008006" key="7">
    <source>
        <dbReference type="Google" id="ProtNLM"/>
    </source>
</evidence>
<evidence type="ECO:0000256" key="4">
    <source>
        <dbReference type="ARBA" id="ARBA00023242"/>
    </source>
</evidence>
<dbReference type="Gene3D" id="4.10.240.10">
    <property type="entry name" value="Zn(2)-C6 fungal-type DNA-binding domain"/>
    <property type="match status" value="1"/>
</dbReference>
<evidence type="ECO:0000256" key="3">
    <source>
        <dbReference type="ARBA" id="ARBA00023163"/>
    </source>
</evidence>
<organism evidence="5 6">
    <name type="scientific">Aspergillus pseudocaelatus</name>
    <dbReference type="NCBI Taxonomy" id="1825620"/>
    <lineage>
        <taxon>Eukaryota</taxon>
        <taxon>Fungi</taxon>
        <taxon>Dikarya</taxon>
        <taxon>Ascomycota</taxon>
        <taxon>Pezizomycotina</taxon>
        <taxon>Eurotiomycetes</taxon>
        <taxon>Eurotiomycetidae</taxon>
        <taxon>Eurotiales</taxon>
        <taxon>Aspergillaceae</taxon>
        <taxon>Aspergillus</taxon>
        <taxon>Aspergillus subgen. Circumdati</taxon>
    </lineage>
</organism>
<protein>
    <recommendedName>
        <fullName evidence="7">Zn(2)-C6 fungal-type domain-containing protein</fullName>
    </recommendedName>
</protein>
<keyword evidence="4" id="KW-0539">Nucleus</keyword>
<dbReference type="EMBL" id="ML735925">
    <property type="protein sequence ID" value="KAE8410631.1"/>
    <property type="molecule type" value="Genomic_DNA"/>
</dbReference>
<keyword evidence="2" id="KW-0238">DNA-binding</keyword>
<keyword evidence="6" id="KW-1185">Reference proteome</keyword>
<reference evidence="5 6" key="1">
    <citation type="submission" date="2019-04" db="EMBL/GenBank/DDBJ databases">
        <authorList>
            <consortium name="DOE Joint Genome Institute"/>
            <person name="Mondo S."/>
            <person name="Kjaerbolling I."/>
            <person name="Vesth T."/>
            <person name="Frisvad J.C."/>
            <person name="Nybo J.L."/>
            <person name="Theobald S."/>
            <person name="Kildgaard S."/>
            <person name="Isbrandt T."/>
            <person name="Kuo A."/>
            <person name="Sato A."/>
            <person name="Lyhne E.K."/>
            <person name="Kogle M.E."/>
            <person name="Wiebenga A."/>
            <person name="Kun R.S."/>
            <person name="Lubbers R.J."/>
            <person name="Makela M.R."/>
            <person name="Barry K."/>
            <person name="Chovatia M."/>
            <person name="Clum A."/>
            <person name="Daum C."/>
            <person name="Haridas S."/>
            <person name="He G."/>
            <person name="LaButti K."/>
            <person name="Lipzen A."/>
            <person name="Riley R."/>
            <person name="Salamov A."/>
            <person name="Simmons B.A."/>
            <person name="Magnuson J.K."/>
            <person name="Henrissat B."/>
            <person name="Mortensen U.H."/>
            <person name="Larsen T.O."/>
            <person name="Devries R.P."/>
            <person name="Grigoriev I.V."/>
            <person name="Machida M."/>
            <person name="Baker S.E."/>
            <person name="Andersen M.R."/>
            <person name="Cantor M.N."/>
            <person name="Hua S.X."/>
        </authorList>
    </citation>
    <scope>NUCLEOTIDE SEQUENCE [LARGE SCALE GENOMIC DNA]</scope>
    <source>
        <strain evidence="5 6">CBS 117616</strain>
    </source>
</reference>
<evidence type="ECO:0000256" key="1">
    <source>
        <dbReference type="ARBA" id="ARBA00023015"/>
    </source>
</evidence>
<dbReference type="Proteomes" id="UP000325395">
    <property type="component" value="Unassembled WGS sequence"/>
</dbReference>
<evidence type="ECO:0000313" key="5">
    <source>
        <dbReference type="EMBL" id="KAE8410631.1"/>
    </source>
</evidence>